<dbReference type="OrthoDB" id="2469808at2"/>
<geneLocation type="plasmid" evidence="1 2">
    <name>p1821L01</name>
</geneLocation>
<proteinExistence type="predicted"/>
<dbReference type="Proteomes" id="UP000319432">
    <property type="component" value="Plasmid p1821L01"/>
</dbReference>
<name>A0A518V201_BRELA</name>
<reference evidence="1 2" key="1">
    <citation type="submission" date="2018-11" db="EMBL/GenBank/DDBJ databases">
        <title>Phylogenetic determinants of toxin gene distribution in genomes of Brevibacillus laterosporus.</title>
        <authorList>
            <person name="Glare T.R."/>
            <person name="Durrant A."/>
            <person name="Berry C."/>
            <person name="Palma L."/>
            <person name="Ormskirk M."/>
            <person name="Cox M.O."/>
        </authorList>
    </citation>
    <scope>NUCLEOTIDE SEQUENCE [LARGE SCALE GENOMIC DNA]</scope>
    <source>
        <strain evidence="1 2">1821L</strain>
        <plasmid evidence="1 2">p1821L01</plasmid>
    </source>
</reference>
<keyword evidence="1" id="KW-0614">Plasmid</keyword>
<evidence type="ECO:0000313" key="2">
    <source>
        <dbReference type="Proteomes" id="UP000319432"/>
    </source>
</evidence>
<protein>
    <submittedName>
        <fullName evidence="1">Uncharacterized protein</fullName>
    </submittedName>
</protein>
<evidence type="ECO:0000313" key="1">
    <source>
        <dbReference type="EMBL" id="QDX91012.1"/>
    </source>
</evidence>
<accession>A0A518V201</accession>
<dbReference type="EMBL" id="CP033461">
    <property type="protein sequence ID" value="QDX91012.1"/>
    <property type="molecule type" value="Genomic_DNA"/>
</dbReference>
<dbReference type="AlphaFoldDB" id="A0A518V201"/>
<organism evidence="1 2">
    <name type="scientific">Brevibacillus laterosporus</name>
    <name type="common">Bacillus laterosporus</name>
    <dbReference type="NCBI Taxonomy" id="1465"/>
    <lineage>
        <taxon>Bacteria</taxon>
        <taxon>Bacillati</taxon>
        <taxon>Bacillota</taxon>
        <taxon>Bacilli</taxon>
        <taxon>Bacillales</taxon>
        <taxon>Paenibacillaceae</taxon>
        <taxon>Brevibacillus</taxon>
    </lineage>
</organism>
<gene>
    <name evidence="1" type="ORF">EEL30_00645</name>
</gene>
<dbReference type="RefSeq" id="WP_158327768.1">
    <property type="nucleotide sequence ID" value="NZ_JARMES010000061.1"/>
</dbReference>
<sequence length="141" mass="16005">MDSTAKMFAFFIALAFLMALFKDMYIVTYAKEDFRSSAIAAARQAIIKHQDWAALRTGDPPYLMKDGLEDTIRRVALNNLNVGAKKIDVRMYAQSTPAMLSISMDADYSSTLLKLLKQDNKVNVPVSTVEIIESKYREYNY</sequence>
<keyword evidence="2" id="KW-1185">Reference proteome</keyword>